<gene>
    <name evidence="2" type="ORF">Salat_0087800</name>
</gene>
<proteinExistence type="predicted"/>
<feature type="transmembrane region" description="Helical" evidence="1">
    <location>
        <begin position="78"/>
        <end position="101"/>
    </location>
</feature>
<name>A0AAE2CXC0_9LAMI</name>
<keyword evidence="1" id="KW-0812">Transmembrane</keyword>
<protein>
    <submittedName>
        <fullName evidence="2">Uncharacterized protein</fullName>
    </submittedName>
</protein>
<keyword evidence="1" id="KW-1133">Transmembrane helix</keyword>
<dbReference type="Proteomes" id="UP001293254">
    <property type="component" value="Unassembled WGS sequence"/>
</dbReference>
<evidence type="ECO:0000313" key="3">
    <source>
        <dbReference type="Proteomes" id="UP001293254"/>
    </source>
</evidence>
<dbReference type="EMBL" id="JACGWO010000001">
    <property type="protein sequence ID" value="KAK4437539.1"/>
    <property type="molecule type" value="Genomic_DNA"/>
</dbReference>
<reference evidence="2" key="2">
    <citation type="journal article" date="2024" name="Plant">
        <title>Genomic evolution and insights into agronomic trait innovations of Sesamum species.</title>
        <authorList>
            <person name="Miao H."/>
            <person name="Wang L."/>
            <person name="Qu L."/>
            <person name="Liu H."/>
            <person name="Sun Y."/>
            <person name="Le M."/>
            <person name="Wang Q."/>
            <person name="Wei S."/>
            <person name="Zheng Y."/>
            <person name="Lin W."/>
            <person name="Duan Y."/>
            <person name="Cao H."/>
            <person name="Xiong S."/>
            <person name="Wang X."/>
            <person name="Wei L."/>
            <person name="Li C."/>
            <person name="Ma Q."/>
            <person name="Ju M."/>
            <person name="Zhao R."/>
            <person name="Li G."/>
            <person name="Mu C."/>
            <person name="Tian Q."/>
            <person name="Mei H."/>
            <person name="Zhang T."/>
            <person name="Gao T."/>
            <person name="Zhang H."/>
        </authorList>
    </citation>
    <scope>NUCLEOTIDE SEQUENCE</scope>
    <source>
        <strain evidence="2">3651</strain>
    </source>
</reference>
<organism evidence="2 3">
    <name type="scientific">Sesamum alatum</name>
    <dbReference type="NCBI Taxonomy" id="300844"/>
    <lineage>
        <taxon>Eukaryota</taxon>
        <taxon>Viridiplantae</taxon>
        <taxon>Streptophyta</taxon>
        <taxon>Embryophyta</taxon>
        <taxon>Tracheophyta</taxon>
        <taxon>Spermatophyta</taxon>
        <taxon>Magnoliopsida</taxon>
        <taxon>eudicotyledons</taxon>
        <taxon>Gunneridae</taxon>
        <taxon>Pentapetalae</taxon>
        <taxon>asterids</taxon>
        <taxon>lamiids</taxon>
        <taxon>Lamiales</taxon>
        <taxon>Pedaliaceae</taxon>
        <taxon>Sesamum</taxon>
    </lineage>
</organism>
<accession>A0AAE2CXC0</accession>
<dbReference type="AlphaFoldDB" id="A0AAE2CXC0"/>
<evidence type="ECO:0000256" key="1">
    <source>
        <dbReference type="SAM" id="Phobius"/>
    </source>
</evidence>
<keyword evidence="3" id="KW-1185">Reference proteome</keyword>
<reference evidence="2" key="1">
    <citation type="submission" date="2020-06" db="EMBL/GenBank/DDBJ databases">
        <authorList>
            <person name="Li T."/>
            <person name="Hu X."/>
            <person name="Zhang T."/>
            <person name="Song X."/>
            <person name="Zhang H."/>
            <person name="Dai N."/>
            <person name="Sheng W."/>
            <person name="Hou X."/>
            <person name="Wei L."/>
        </authorList>
    </citation>
    <scope>NUCLEOTIDE SEQUENCE</scope>
    <source>
        <strain evidence="2">3651</strain>
        <tissue evidence="2">Leaf</tissue>
    </source>
</reference>
<keyword evidence="1" id="KW-0472">Membrane</keyword>
<comment type="caution">
    <text evidence="2">The sequence shown here is derived from an EMBL/GenBank/DDBJ whole genome shotgun (WGS) entry which is preliminary data.</text>
</comment>
<sequence length="104" mass="11544">MAHGHTYDFDHEIYVQCLDLKYSRTLQGAAQLGHLHGPRLLPTSYIGRTLWAFGSGRHLSGLHSLGSYLQSVGVPLSWAMAMGFTTWAATSLGHHILGFYIKFL</sequence>
<evidence type="ECO:0000313" key="2">
    <source>
        <dbReference type="EMBL" id="KAK4437539.1"/>
    </source>
</evidence>